<evidence type="ECO:0000313" key="2">
    <source>
        <dbReference type="EMBL" id="RZC83845.1"/>
    </source>
</evidence>
<dbReference type="GO" id="GO:0004364">
    <property type="term" value="F:glutathione transferase activity"/>
    <property type="evidence" value="ECO:0007669"/>
    <property type="project" value="InterPro"/>
</dbReference>
<dbReference type="PANTHER" id="PTHR44328">
    <property type="entry name" value="GLUTATHIONE S-TRANSFERASE L1"/>
    <property type="match status" value="1"/>
</dbReference>
<dbReference type="OMA" id="YPEDHAK"/>
<dbReference type="InterPro" id="IPR036249">
    <property type="entry name" value="Thioredoxin-like_sf"/>
</dbReference>
<reference evidence="2 3" key="1">
    <citation type="journal article" date="2018" name="Science">
        <title>The opium poppy genome and morphinan production.</title>
        <authorList>
            <person name="Guo L."/>
            <person name="Winzer T."/>
            <person name="Yang X."/>
            <person name="Li Y."/>
            <person name="Ning Z."/>
            <person name="He Z."/>
            <person name="Teodor R."/>
            <person name="Lu Y."/>
            <person name="Bowser T.A."/>
            <person name="Graham I.A."/>
            <person name="Ye K."/>
        </authorList>
    </citation>
    <scope>NUCLEOTIDE SEQUENCE [LARGE SCALE GENOMIC DNA]</scope>
    <source>
        <strain evidence="3">cv. HN1</strain>
        <tissue evidence="2">Leaves</tissue>
    </source>
</reference>
<gene>
    <name evidence="2" type="ORF">C5167_046631</name>
</gene>
<dbReference type="SUPFAM" id="SSF52833">
    <property type="entry name" value="Thioredoxin-like"/>
    <property type="match status" value="1"/>
</dbReference>
<dbReference type="Proteomes" id="UP000316621">
    <property type="component" value="Chromosome 11"/>
</dbReference>
<dbReference type="FunFam" id="1.20.1050.10:FF:000041">
    <property type="entry name" value="Lambda class glutathione S-transferase"/>
    <property type="match status" value="1"/>
</dbReference>
<name>A0A4Y7LI84_PAPSO</name>
<dbReference type="STRING" id="3469.A0A4Y7LI84"/>
<dbReference type="PANTHER" id="PTHR44328:SF16">
    <property type="entry name" value="PROTEIN IN2-1 HOMOLOG B"/>
    <property type="match status" value="1"/>
</dbReference>
<sequence>MLRVFRPLLLSSKNNLKSSIRIPRNTKSYSLSNLFSPLPCLCSTNYKTRVITATASMATTSLNVPVETLPPVLDSTSEPPSIFDGTTRLYISYVCPYAQRAWITRNSKGLQEKIKLVPIELNNKPDWYKEKVYPPNKLPALEHNNQVIGESLDVIKYLDTNFEGPTLLPNDPAKRELAEELLAYTGEFGGGVIRSVLKGNQDFGAHFDYLEAALSKFSDGPFFLGEFSLADIAYAPFVERYQMLLLDVKKYDITTGRPKLASWIEELNKIDGYIQTKYDPAELLAAMKRVFVSHPTQPLLHF</sequence>
<dbReference type="AlphaFoldDB" id="A0A4Y7LI84"/>
<dbReference type="InterPro" id="IPR040079">
    <property type="entry name" value="Glutathione_S-Trfase"/>
</dbReference>
<organism evidence="2 3">
    <name type="scientific">Papaver somniferum</name>
    <name type="common">Opium poppy</name>
    <dbReference type="NCBI Taxonomy" id="3469"/>
    <lineage>
        <taxon>Eukaryota</taxon>
        <taxon>Viridiplantae</taxon>
        <taxon>Streptophyta</taxon>
        <taxon>Embryophyta</taxon>
        <taxon>Tracheophyta</taxon>
        <taxon>Spermatophyta</taxon>
        <taxon>Magnoliopsida</taxon>
        <taxon>Ranunculales</taxon>
        <taxon>Papaveraceae</taxon>
        <taxon>Papaveroideae</taxon>
        <taxon>Papaver</taxon>
    </lineage>
</organism>
<dbReference type="FunFam" id="3.40.30.10:FF:000091">
    <property type="entry name" value="Glutathione S-transferase L2, chloroplastic"/>
    <property type="match status" value="1"/>
</dbReference>
<dbReference type="CDD" id="cd03203">
    <property type="entry name" value="GST_C_Lambda"/>
    <property type="match status" value="1"/>
</dbReference>
<dbReference type="EMBL" id="CM010725">
    <property type="protein sequence ID" value="RZC83845.1"/>
    <property type="molecule type" value="Genomic_DNA"/>
</dbReference>
<dbReference type="Gene3D" id="1.20.1050.10">
    <property type="match status" value="1"/>
</dbReference>
<dbReference type="InterPro" id="IPR036282">
    <property type="entry name" value="Glutathione-S-Trfase_C_sf"/>
</dbReference>
<dbReference type="SUPFAM" id="SSF47616">
    <property type="entry name" value="GST C-terminal domain-like"/>
    <property type="match status" value="1"/>
</dbReference>
<evidence type="ECO:0000259" key="1">
    <source>
        <dbReference type="PROSITE" id="PS50404"/>
    </source>
</evidence>
<dbReference type="Pfam" id="PF13417">
    <property type="entry name" value="GST_N_3"/>
    <property type="match status" value="1"/>
</dbReference>
<dbReference type="Gramene" id="RZC83845">
    <property type="protein sequence ID" value="RZC83845"/>
    <property type="gene ID" value="C5167_046631"/>
</dbReference>
<dbReference type="SMR" id="A0A4Y7LI84"/>
<dbReference type="Gene3D" id="3.40.30.10">
    <property type="entry name" value="Glutaredoxin"/>
    <property type="match status" value="1"/>
</dbReference>
<protein>
    <recommendedName>
        <fullName evidence="1">GST N-terminal domain-containing protein</fullName>
    </recommendedName>
</protein>
<accession>A0A4Y7LI84</accession>
<dbReference type="InterPro" id="IPR044629">
    <property type="entry name" value="GSTL1/2/3"/>
</dbReference>
<dbReference type="SFLD" id="SFLDG00358">
    <property type="entry name" value="Main_(cytGST)"/>
    <property type="match status" value="1"/>
</dbReference>
<dbReference type="InterPro" id="IPR004045">
    <property type="entry name" value="Glutathione_S-Trfase_N"/>
</dbReference>
<dbReference type="PROSITE" id="PS50404">
    <property type="entry name" value="GST_NTER"/>
    <property type="match status" value="1"/>
</dbReference>
<feature type="domain" description="GST N-terminal" evidence="1">
    <location>
        <begin position="85"/>
        <end position="166"/>
    </location>
</feature>
<dbReference type="SFLD" id="SFLDS00019">
    <property type="entry name" value="Glutathione_Transferase_(cytos"/>
    <property type="match status" value="1"/>
</dbReference>
<proteinExistence type="predicted"/>
<keyword evidence="3" id="KW-1185">Reference proteome</keyword>
<evidence type="ECO:0000313" key="3">
    <source>
        <dbReference type="Proteomes" id="UP000316621"/>
    </source>
</evidence>
<dbReference type="Pfam" id="PF13410">
    <property type="entry name" value="GST_C_2"/>
    <property type="match status" value="1"/>
</dbReference>